<accession>A0A1B7HPU5</accession>
<name>A0A1B7HPU5_9ENTR</name>
<dbReference type="Gene3D" id="2.10.70.10">
    <property type="entry name" value="Complement Module, domain 1"/>
    <property type="match status" value="1"/>
</dbReference>
<gene>
    <name evidence="2" type="ORF">M977_03941</name>
</gene>
<comment type="caution">
    <text evidence="2">The sequence shown here is derived from an EMBL/GenBank/DDBJ whole genome shotgun (WGS) entry which is preliminary data.</text>
</comment>
<reference evidence="2 3" key="1">
    <citation type="submission" date="2016-04" db="EMBL/GenBank/DDBJ databases">
        <title>ATOL: Assembling a taxonomically balanced genome-scale reconstruction of the evolutionary history of the Enterobacteriaceae.</title>
        <authorList>
            <person name="Plunkett G.III."/>
            <person name="Neeno-Eckwall E.C."/>
            <person name="Glasner J.D."/>
            <person name="Perna N.T."/>
        </authorList>
    </citation>
    <scope>NUCLEOTIDE SEQUENCE [LARGE SCALE GENOMIC DNA]</scope>
    <source>
        <strain evidence="2 3">ATCC 51604</strain>
    </source>
</reference>
<evidence type="ECO:0000313" key="2">
    <source>
        <dbReference type="EMBL" id="OAT17666.1"/>
    </source>
</evidence>
<dbReference type="InterPro" id="IPR019600">
    <property type="entry name" value="Hemin_uptake_protein_HemP"/>
</dbReference>
<evidence type="ECO:0008006" key="4">
    <source>
        <dbReference type="Google" id="ProtNLM"/>
    </source>
</evidence>
<feature type="region of interest" description="Disordered" evidence="1">
    <location>
        <begin position="1"/>
        <end position="21"/>
    </location>
</feature>
<feature type="compositionally biased region" description="Polar residues" evidence="1">
    <location>
        <begin position="1"/>
        <end position="12"/>
    </location>
</feature>
<evidence type="ECO:0000256" key="1">
    <source>
        <dbReference type="SAM" id="MobiDB-lite"/>
    </source>
</evidence>
<dbReference type="PATRIC" id="fig|1354253.4.peg.4028"/>
<proteinExistence type="predicted"/>
<dbReference type="AlphaFoldDB" id="A0A1B7HPU5"/>
<dbReference type="Pfam" id="PF10636">
    <property type="entry name" value="hemP"/>
    <property type="match status" value="1"/>
</dbReference>
<dbReference type="Proteomes" id="UP000078504">
    <property type="component" value="Unassembled WGS sequence"/>
</dbReference>
<dbReference type="RefSeq" id="WP_064518311.1">
    <property type="nucleotide sequence ID" value="NZ_LXEP01000036.1"/>
</dbReference>
<evidence type="ECO:0000313" key="3">
    <source>
        <dbReference type="Proteomes" id="UP000078504"/>
    </source>
</evidence>
<dbReference type="EMBL" id="LXEP01000036">
    <property type="protein sequence ID" value="OAT17666.1"/>
    <property type="molecule type" value="Genomic_DNA"/>
</dbReference>
<protein>
    <recommendedName>
        <fullName evidence="4">Hemin uptake protein</fullName>
    </recommendedName>
</protein>
<organism evidence="2 3">
    <name type="scientific">Buttiauxella gaviniae ATCC 51604</name>
    <dbReference type="NCBI Taxonomy" id="1354253"/>
    <lineage>
        <taxon>Bacteria</taxon>
        <taxon>Pseudomonadati</taxon>
        <taxon>Pseudomonadota</taxon>
        <taxon>Gammaproteobacteria</taxon>
        <taxon>Enterobacterales</taxon>
        <taxon>Enterobacteriaceae</taxon>
        <taxon>Buttiauxella</taxon>
    </lineage>
</organism>
<sequence>MDKAFTPTNPQSAAGPRQIDSKLLLGPDGRVVIVHEGQQYHLRQTQAGKLILTK</sequence>